<feature type="compositionally biased region" description="Acidic residues" evidence="1">
    <location>
        <begin position="84"/>
        <end position="96"/>
    </location>
</feature>
<keyword evidence="3" id="KW-1185">Reference proteome</keyword>
<dbReference type="GeneID" id="89509023"/>
<dbReference type="OrthoDB" id="1933798at2"/>
<feature type="region of interest" description="Disordered" evidence="1">
    <location>
        <begin position="71"/>
        <end position="104"/>
    </location>
</feature>
<dbReference type="AlphaFoldDB" id="A0A1M5QA28"/>
<name>A0A1M5QA28_BUTFI</name>
<evidence type="ECO:0000256" key="1">
    <source>
        <dbReference type="SAM" id="MobiDB-lite"/>
    </source>
</evidence>
<evidence type="ECO:0000313" key="3">
    <source>
        <dbReference type="Proteomes" id="UP000184278"/>
    </source>
</evidence>
<protein>
    <submittedName>
        <fullName evidence="2">Uncharacterized protein</fullName>
    </submittedName>
</protein>
<dbReference type="Proteomes" id="UP000184278">
    <property type="component" value="Unassembled WGS sequence"/>
</dbReference>
<dbReference type="EMBL" id="FQXK01000003">
    <property type="protein sequence ID" value="SHH10363.1"/>
    <property type="molecule type" value="Genomic_DNA"/>
</dbReference>
<organism evidence="2 3">
    <name type="scientific">Butyrivibrio fibrisolvens DSM 3071</name>
    <dbReference type="NCBI Taxonomy" id="1121131"/>
    <lineage>
        <taxon>Bacteria</taxon>
        <taxon>Bacillati</taxon>
        <taxon>Bacillota</taxon>
        <taxon>Clostridia</taxon>
        <taxon>Lachnospirales</taxon>
        <taxon>Lachnospiraceae</taxon>
        <taxon>Butyrivibrio</taxon>
    </lineage>
</organism>
<gene>
    <name evidence="2" type="ORF">SAMN02745229_00231</name>
</gene>
<sequence length="104" mass="12035">MKRETIRKNRIHAAEKKEYYTEREKYWARLEQEADDAEAMKIIRKKHITPEQLAVFNSLSEKEVAKILAAREKETTDALPADEGGAEDSENEEETNENAKKVIS</sequence>
<evidence type="ECO:0000313" key="2">
    <source>
        <dbReference type="EMBL" id="SHH10363.1"/>
    </source>
</evidence>
<dbReference type="RefSeq" id="WP_073384800.1">
    <property type="nucleotide sequence ID" value="NZ_FQXK01000003.1"/>
</dbReference>
<dbReference type="STRING" id="1121131.SAMN02745229_00231"/>
<accession>A0A1M5QA28</accession>
<reference evidence="3" key="1">
    <citation type="submission" date="2016-11" db="EMBL/GenBank/DDBJ databases">
        <authorList>
            <person name="Varghese N."/>
            <person name="Submissions S."/>
        </authorList>
    </citation>
    <scope>NUCLEOTIDE SEQUENCE [LARGE SCALE GENOMIC DNA]</scope>
    <source>
        <strain evidence="3">DSM 3071</strain>
    </source>
</reference>
<proteinExistence type="predicted"/>